<gene>
    <name evidence="4" type="ORF">JXQ802_LOCUS20833</name>
    <name evidence="3" type="ORF">PYM288_LOCUS8673</name>
</gene>
<organism evidence="4 5">
    <name type="scientific">Rotaria sordida</name>
    <dbReference type="NCBI Taxonomy" id="392033"/>
    <lineage>
        <taxon>Eukaryota</taxon>
        <taxon>Metazoa</taxon>
        <taxon>Spiralia</taxon>
        <taxon>Gnathifera</taxon>
        <taxon>Rotifera</taxon>
        <taxon>Eurotatoria</taxon>
        <taxon>Bdelloidea</taxon>
        <taxon>Philodinida</taxon>
        <taxon>Philodinidae</taxon>
        <taxon>Rotaria</taxon>
    </lineage>
</organism>
<proteinExistence type="inferred from homology"/>
<dbReference type="InterPro" id="IPR006461">
    <property type="entry name" value="PLAC_motif_containing"/>
</dbReference>
<sequence>MAITGTRNYLAVLMIAASAAVGGSGQYWLPQYFKREKLRKMYGLREGSTCGDVPATLCCGSCALCQEAREMKSRSHYAGKSRDADHQTTSFSVLYQPAHIKQPPQEVLESRTF</sequence>
<dbReference type="EMBL" id="CAJNOH010000118">
    <property type="protein sequence ID" value="CAF0883785.1"/>
    <property type="molecule type" value="Genomic_DNA"/>
</dbReference>
<feature type="chain" id="PRO_5036225775" evidence="2">
    <location>
        <begin position="26"/>
        <end position="113"/>
    </location>
</feature>
<evidence type="ECO:0000313" key="4">
    <source>
        <dbReference type="EMBL" id="CAF1133539.1"/>
    </source>
</evidence>
<reference evidence="4" key="1">
    <citation type="submission" date="2021-02" db="EMBL/GenBank/DDBJ databases">
        <authorList>
            <person name="Nowell W R."/>
        </authorList>
    </citation>
    <scope>NUCLEOTIDE SEQUENCE</scope>
</reference>
<accession>A0A814RHL0</accession>
<evidence type="ECO:0000256" key="2">
    <source>
        <dbReference type="SAM" id="SignalP"/>
    </source>
</evidence>
<feature type="signal peptide" evidence="2">
    <location>
        <begin position="1"/>
        <end position="25"/>
    </location>
</feature>
<dbReference type="AlphaFoldDB" id="A0A814RHL0"/>
<dbReference type="PANTHER" id="PTHR15907">
    <property type="entry name" value="DUF614 FAMILY PROTEIN-RELATED"/>
    <property type="match status" value="1"/>
</dbReference>
<dbReference type="Proteomes" id="UP000663870">
    <property type="component" value="Unassembled WGS sequence"/>
</dbReference>
<evidence type="ECO:0000313" key="3">
    <source>
        <dbReference type="EMBL" id="CAF0883785.1"/>
    </source>
</evidence>
<protein>
    <submittedName>
        <fullName evidence="4">Uncharacterized protein</fullName>
    </submittedName>
</protein>
<comment type="caution">
    <text evidence="4">The sequence shown here is derived from an EMBL/GenBank/DDBJ whole genome shotgun (WGS) entry which is preliminary data.</text>
</comment>
<dbReference type="Pfam" id="PF04749">
    <property type="entry name" value="PLAC8"/>
    <property type="match status" value="1"/>
</dbReference>
<dbReference type="EMBL" id="CAJNOL010000601">
    <property type="protein sequence ID" value="CAF1133539.1"/>
    <property type="molecule type" value="Genomic_DNA"/>
</dbReference>
<keyword evidence="2" id="KW-0732">Signal</keyword>
<keyword evidence="5" id="KW-1185">Reference proteome</keyword>
<comment type="similarity">
    <text evidence="1">Belongs to the cornifelin family.</text>
</comment>
<evidence type="ECO:0000256" key="1">
    <source>
        <dbReference type="ARBA" id="ARBA00009024"/>
    </source>
</evidence>
<name>A0A814RHL0_9BILA</name>
<dbReference type="NCBIfam" id="TIGR01571">
    <property type="entry name" value="A_thal_Cys_rich"/>
    <property type="match status" value="1"/>
</dbReference>
<evidence type="ECO:0000313" key="5">
    <source>
        <dbReference type="Proteomes" id="UP000663870"/>
    </source>
</evidence>
<dbReference type="Proteomes" id="UP000663854">
    <property type="component" value="Unassembled WGS sequence"/>
</dbReference>